<feature type="domain" description="SusD-like N-terminal" evidence="8">
    <location>
        <begin position="44"/>
        <end position="221"/>
    </location>
</feature>
<evidence type="ECO:0000256" key="6">
    <source>
        <dbReference type="SAM" id="SignalP"/>
    </source>
</evidence>
<keyword evidence="4" id="KW-0472">Membrane</keyword>
<dbReference type="InterPro" id="IPR033985">
    <property type="entry name" value="SusD-like_N"/>
</dbReference>
<keyword evidence="3 6" id="KW-0732">Signal</keyword>
<protein>
    <submittedName>
        <fullName evidence="9">RagB/SusD family nutrient uptake outer membrane protein</fullName>
    </submittedName>
</protein>
<feature type="signal peptide" evidence="6">
    <location>
        <begin position="1"/>
        <end position="21"/>
    </location>
</feature>
<evidence type="ECO:0000313" key="9">
    <source>
        <dbReference type="EMBL" id="MBE9660775.1"/>
    </source>
</evidence>
<dbReference type="Pfam" id="PF14322">
    <property type="entry name" value="SusD-like_3"/>
    <property type="match status" value="1"/>
</dbReference>
<sequence>MKINKLIISSFAIFATMAVLPACKKSFVNLTPQGIIPVSTSYTTEIDIRNALTGTYSSLRPIYNEQYGFGEIPSDNAETYGESEALYGEQDKLTWAPTSTNLQNAWARYYATIAYANIVLGHADTPPMSDANRNSYKAQAKFLRALMYFNLVRMFGGVPLILKELVTEEEAYTYLRATPAEVYAQIEKDLTEAAAVLPVSYTGTDIGRATSIAANGLLGKVLMFQNKYTQAEPVLAAVAATSGTLLPFDQVFGLGKDNSREFIFSVQYLSGGYSEGNTFARSFVPQPSGTTITTFVTGNSNNSGTRNLYNAFETGDNRLTTSIGTYASGTLNYYYAKKFVYSSVIGTSEGDNDWPVLRYGDVILLYAEALNENGKTTEALTQLNLVRTRAGLVGRTGLLQAAARTAIRNERRIELAFEAERWFDLIRWNTYVEVMTAFKAGGSANGTIGAITTTLNLFPIPLRERQLNPRLTQNPGY</sequence>
<evidence type="ECO:0000256" key="2">
    <source>
        <dbReference type="ARBA" id="ARBA00006275"/>
    </source>
</evidence>
<dbReference type="Gene3D" id="1.25.40.390">
    <property type="match status" value="1"/>
</dbReference>
<evidence type="ECO:0000256" key="5">
    <source>
        <dbReference type="ARBA" id="ARBA00023237"/>
    </source>
</evidence>
<dbReference type="GO" id="GO:0009279">
    <property type="term" value="C:cell outer membrane"/>
    <property type="evidence" value="ECO:0007669"/>
    <property type="project" value="UniProtKB-SubCell"/>
</dbReference>
<feature type="chain" id="PRO_5036989572" evidence="6">
    <location>
        <begin position="22"/>
        <end position="477"/>
    </location>
</feature>
<dbReference type="CDD" id="cd08977">
    <property type="entry name" value="SusD"/>
    <property type="match status" value="1"/>
</dbReference>
<evidence type="ECO:0000256" key="4">
    <source>
        <dbReference type="ARBA" id="ARBA00023136"/>
    </source>
</evidence>
<dbReference type="EMBL" id="JADFFL010000001">
    <property type="protein sequence ID" value="MBE9660775.1"/>
    <property type="molecule type" value="Genomic_DNA"/>
</dbReference>
<dbReference type="RefSeq" id="WP_194109965.1">
    <property type="nucleotide sequence ID" value="NZ_JADFFL010000001.1"/>
</dbReference>
<comment type="similarity">
    <text evidence="2">Belongs to the SusD family.</text>
</comment>
<reference evidence="9" key="1">
    <citation type="submission" date="2020-10" db="EMBL/GenBank/DDBJ databases">
        <title>Mucilaginibacter mali sp. nov., isolated from rhizosphere soil of apple orchard.</title>
        <authorList>
            <person name="Lee J.-S."/>
            <person name="Kim H.S."/>
            <person name="Kim J.-S."/>
        </authorList>
    </citation>
    <scope>NUCLEOTIDE SEQUENCE</scope>
    <source>
        <strain evidence="9">KCTC 22746</strain>
    </source>
</reference>
<name>A0A929KUN9_9SPHI</name>
<proteinExistence type="inferred from homology"/>
<dbReference type="Proteomes" id="UP000622475">
    <property type="component" value="Unassembled WGS sequence"/>
</dbReference>
<dbReference type="Pfam" id="PF07980">
    <property type="entry name" value="SusD_RagB"/>
    <property type="match status" value="1"/>
</dbReference>
<dbReference type="InterPro" id="IPR012944">
    <property type="entry name" value="SusD_RagB_dom"/>
</dbReference>
<keyword evidence="5" id="KW-0998">Cell outer membrane</keyword>
<evidence type="ECO:0000313" key="10">
    <source>
        <dbReference type="Proteomes" id="UP000622475"/>
    </source>
</evidence>
<dbReference type="SUPFAM" id="SSF48452">
    <property type="entry name" value="TPR-like"/>
    <property type="match status" value="1"/>
</dbReference>
<evidence type="ECO:0000256" key="3">
    <source>
        <dbReference type="ARBA" id="ARBA00022729"/>
    </source>
</evidence>
<dbReference type="InterPro" id="IPR011990">
    <property type="entry name" value="TPR-like_helical_dom_sf"/>
</dbReference>
<gene>
    <name evidence="9" type="ORF">IRJ16_02675</name>
</gene>
<dbReference type="AlphaFoldDB" id="A0A929KUN9"/>
<comment type="caution">
    <text evidence="9">The sequence shown here is derived from an EMBL/GenBank/DDBJ whole genome shotgun (WGS) entry which is preliminary data.</text>
</comment>
<evidence type="ECO:0000259" key="8">
    <source>
        <dbReference type="Pfam" id="PF14322"/>
    </source>
</evidence>
<evidence type="ECO:0000259" key="7">
    <source>
        <dbReference type="Pfam" id="PF07980"/>
    </source>
</evidence>
<organism evidence="9 10">
    <name type="scientific">Mucilaginibacter myungsuensis</name>
    <dbReference type="NCBI Taxonomy" id="649104"/>
    <lineage>
        <taxon>Bacteria</taxon>
        <taxon>Pseudomonadati</taxon>
        <taxon>Bacteroidota</taxon>
        <taxon>Sphingobacteriia</taxon>
        <taxon>Sphingobacteriales</taxon>
        <taxon>Sphingobacteriaceae</taxon>
        <taxon>Mucilaginibacter</taxon>
    </lineage>
</organism>
<feature type="domain" description="RagB/SusD" evidence="7">
    <location>
        <begin position="320"/>
        <end position="477"/>
    </location>
</feature>
<keyword evidence="10" id="KW-1185">Reference proteome</keyword>
<comment type="subcellular location">
    <subcellularLocation>
        <location evidence="1">Cell outer membrane</location>
    </subcellularLocation>
</comment>
<accession>A0A929KUN9</accession>
<evidence type="ECO:0000256" key="1">
    <source>
        <dbReference type="ARBA" id="ARBA00004442"/>
    </source>
</evidence>